<dbReference type="Pfam" id="PF04073">
    <property type="entry name" value="tRNA_edit"/>
    <property type="match status" value="1"/>
</dbReference>
<dbReference type="SUPFAM" id="SSF55826">
    <property type="entry name" value="YbaK/ProRS associated domain"/>
    <property type="match status" value="1"/>
</dbReference>
<feature type="domain" description="YbaK/aminoacyl-tRNA synthetase-associated" evidence="5">
    <location>
        <begin position="32"/>
        <end position="143"/>
    </location>
</feature>
<evidence type="ECO:0000256" key="3">
    <source>
        <dbReference type="ARBA" id="ARBA00023239"/>
    </source>
</evidence>
<protein>
    <recommendedName>
        <fullName evidence="4">Cys-tRNA(Pro)/Cys-tRNA(Cys) deacylase</fullName>
        <ecNumber evidence="4">4.2.-.-</ecNumber>
    </recommendedName>
</protein>
<evidence type="ECO:0000256" key="1">
    <source>
        <dbReference type="ARBA" id="ARBA00009798"/>
    </source>
</evidence>
<evidence type="ECO:0000256" key="4">
    <source>
        <dbReference type="PIRNR" id="PIRNR006181"/>
    </source>
</evidence>
<evidence type="ECO:0000313" key="6">
    <source>
        <dbReference type="EMBL" id="GAW97452.1"/>
    </source>
</evidence>
<keyword evidence="7" id="KW-1185">Reference proteome</keyword>
<dbReference type="EC" id="4.2.-.-" evidence="4"/>
<name>A0ABQ0MYK3_9GAMM</name>
<gene>
    <name evidence="6" type="primary">ybaK</name>
    <name evidence="6" type="ORF">MTCD1_03079</name>
</gene>
<comment type="caution">
    <text evidence="6">The sequence shown here is derived from an EMBL/GenBank/DDBJ whole genome shotgun (WGS) entry which is preliminary data.</text>
</comment>
<dbReference type="InterPro" id="IPR036754">
    <property type="entry name" value="YbaK/aa-tRNA-synt-asso_dom_sf"/>
</dbReference>
<reference evidence="6 7" key="1">
    <citation type="submission" date="2017-06" db="EMBL/GenBank/DDBJ databases">
        <title>Whole Genome Sequences of Colwellia marinimaniae MTCD1.</title>
        <authorList>
            <person name="Kusumoto H."/>
            <person name="Inoue M."/>
            <person name="Tanikawa K."/>
            <person name="Maeji H."/>
            <person name="Cameron J.H."/>
            <person name="Bartlett D.H."/>
        </authorList>
    </citation>
    <scope>NUCLEOTIDE SEQUENCE [LARGE SCALE GENOMIC DNA]</scope>
    <source>
        <strain evidence="6 7">MTCD1</strain>
    </source>
</reference>
<dbReference type="CDD" id="cd00002">
    <property type="entry name" value="YbaK_deacylase"/>
    <property type="match status" value="1"/>
</dbReference>
<keyword evidence="3 4" id="KW-0456">Lyase</keyword>
<dbReference type="PANTHER" id="PTHR30411">
    <property type="entry name" value="CYTOPLASMIC PROTEIN"/>
    <property type="match status" value="1"/>
</dbReference>
<dbReference type="GO" id="GO:0016829">
    <property type="term" value="F:lyase activity"/>
    <property type="evidence" value="ECO:0007669"/>
    <property type="project" value="UniProtKB-KW"/>
</dbReference>
<keyword evidence="2 4" id="KW-0648">Protein biosynthesis</keyword>
<dbReference type="RefSeq" id="WP_057180680.1">
    <property type="nucleotide sequence ID" value="NZ_BDQM01000034.1"/>
</dbReference>
<dbReference type="Proteomes" id="UP000197068">
    <property type="component" value="Unassembled WGS sequence"/>
</dbReference>
<proteinExistence type="inferred from homology"/>
<dbReference type="PIRSF" id="PIRSF006181">
    <property type="entry name" value="EbsC_YbaK"/>
    <property type="match status" value="1"/>
</dbReference>
<dbReference type="InterPro" id="IPR004369">
    <property type="entry name" value="Prolyl-tRNA_editing_YbaK/EbsC"/>
</dbReference>
<dbReference type="InterPro" id="IPR007214">
    <property type="entry name" value="YbaK/aa-tRNA-synth-assoc-dom"/>
</dbReference>
<comment type="similarity">
    <text evidence="1 4">Belongs to the prolyl-tRNA editing family. YbaK/EbsC subfamily.</text>
</comment>
<evidence type="ECO:0000313" key="7">
    <source>
        <dbReference type="Proteomes" id="UP000197068"/>
    </source>
</evidence>
<accession>A0ABQ0MYK3</accession>
<sequence>MTPAINAAKQHKVIYHLHEYQHDSTSESYGGEAAQKLGIAENRVFKTLVVSIDNKALAVAVIPVSAMLSMKLIAKAYSGKKAIMAVKIDVERSTGYVLGGISPLGQKKRLRTFIDATAKQFTTIFVSAGKRGLEIELSPNDLAGITQATMADICQ</sequence>
<dbReference type="PANTHER" id="PTHR30411:SF0">
    <property type="entry name" value="CYS-TRNA(PRO)_CYS-TRNA(CYS) DEACYLASE YBAK"/>
    <property type="match status" value="1"/>
</dbReference>
<dbReference type="NCBIfam" id="TIGR00011">
    <property type="entry name" value="YbaK_EbsC"/>
    <property type="match status" value="1"/>
</dbReference>
<evidence type="ECO:0000259" key="5">
    <source>
        <dbReference type="Pfam" id="PF04073"/>
    </source>
</evidence>
<dbReference type="Gene3D" id="3.90.960.10">
    <property type="entry name" value="YbaK/aminoacyl-tRNA synthetase-associated domain"/>
    <property type="match status" value="1"/>
</dbReference>
<evidence type="ECO:0000256" key="2">
    <source>
        <dbReference type="ARBA" id="ARBA00022917"/>
    </source>
</evidence>
<organism evidence="6 7">
    <name type="scientific">Colwellia marinimaniae</name>
    <dbReference type="NCBI Taxonomy" id="1513592"/>
    <lineage>
        <taxon>Bacteria</taxon>
        <taxon>Pseudomonadati</taxon>
        <taxon>Pseudomonadota</taxon>
        <taxon>Gammaproteobacteria</taxon>
        <taxon>Alteromonadales</taxon>
        <taxon>Colwelliaceae</taxon>
        <taxon>Colwellia</taxon>
    </lineage>
</organism>
<dbReference type="EMBL" id="BDQM01000034">
    <property type="protein sequence ID" value="GAW97452.1"/>
    <property type="molecule type" value="Genomic_DNA"/>
</dbReference>